<feature type="domain" description="LysM" evidence="4">
    <location>
        <begin position="215"/>
        <end position="259"/>
    </location>
</feature>
<dbReference type="SMART" id="SM00257">
    <property type="entry name" value="LysM"/>
    <property type="match status" value="1"/>
</dbReference>
<dbReference type="InterPro" id="IPR011055">
    <property type="entry name" value="Dup_hybrid_motif"/>
</dbReference>
<dbReference type="PANTHER" id="PTHR21666">
    <property type="entry name" value="PEPTIDASE-RELATED"/>
    <property type="match status" value="1"/>
</dbReference>
<dbReference type="SMART" id="SM01208">
    <property type="entry name" value="G5"/>
    <property type="match status" value="1"/>
</dbReference>
<evidence type="ECO:0000313" key="6">
    <source>
        <dbReference type="Proteomes" id="UP000294567"/>
    </source>
</evidence>
<dbReference type="RefSeq" id="WP_132029308.1">
    <property type="nucleotide sequence ID" value="NZ_CP068564.1"/>
</dbReference>
<accession>A0A4R3KQ95</accession>
<dbReference type="Gene3D" id="3.10.350.10">
    <property type="entry name" value="LysM domain"/>
    <property type="match status" value="1"/>
</dbReference>
<dbReference type="CDD" id="cd00118">
    <property type="entry name" value="LysM"/>
    <property type="match status" value="1"/>
</dbReference>
<dbReference type="InterPro" id="IPR016047">
    <property type="entry name" value="M23ase_b-sheet_dom"/>
</dbReference>
<gene>
    <name evidence="5" type="ORF">EDD65_11331</name>
</gene>
<dbReference type="OrthoDB" id="9809488at2"/>
<comment type="caution">
    <text evidence="5">The sequence shown here is derived from an EMBL/GenBank/DDBJ whole genome shotgun (WGS) entry which is preliminary data.</text>
</comment>
<dbReference type="PROSITE" id="PS51782">
    <property type="entry name" value="LYSM"/>
    <property type="match status" value="1"/>
</dbReference>
<dbReference type="EMBL" id="SMAE01000013">
    <property type="protein sequence ID" value="TCS86948.1"/>
    <property type="molecule type" value="Genomic_DNA"/>
</dbReference>
<dbReference type="CDD" id="cd12797">
    <property type="entry name" value="M23_peptidase"/>
    <property type="match status" value="1"/>
</dbReference>
<keyword evidence="6" id="KW-1185">Reference proteome</keyword>
<dbReference type="InterPro" id="IPR011098">
    <property type="entry name" value="G5_dom"/>
</dbReference>
<feature type="transmembrane region" description="Helical" evidence="2">
    <location>
        <begin position="34"/>
        <end position="51"/>
    </location>
</feature>
<sequence length="474" mass="53358">MDEQNNLETGNNSHPPGSKLLLGETKNKFNFKKVLIMIILVTVTSLSTIVYKVNEIRTRAFIVSFGNENVGIVRDKEQALNILEELRQELVNKYDIDIVLNENITFKDTHAKDNMLASMDELRENIKSKMTFLVSGYILLVDNEEVGATRTKEDLEEVLDKIKDLYIKDRTDDGEIKEIKFLEDIKIEKRNVPLNKLKSKDELFNYILSGEDEVKTHVVEVGESLWTISKIYDIPVEDLIAVNPDKDPEKLQIGDEIKLLMPKSMVTVATVEEVKYNEKIDYEVKVEYDKSMYKTNKKVKVKGSQGESEIIAKVVKHNGIIVDKEIIEEKIVKEPVDELIVKGTKDVPKTIATGAFLMPTRGSISSRYGMRNGRMHKGIDIIAKKGTPIKAADGGKVVFAGRNGAYGNLVEIDHGNGYITRYGHCSSINVKVGERVYKGQVIAKVGSTGRASGSHLHFEVLKNGRNQNPSKYVR</sequence>
<dbReference type="InterPro" id="IPR050570">
    <property type="entry name" value="Cell_wall_metabolism_enzyme"/>
</dbReference>
<dbReference type="InterPro" id="IPR036779">
    <property type="entry name" value="LysM_dom_sf"/>
</dbReference>
<dbReference type="SUPFAM" id="SSF54106">
    <property type="entry name" value="LysM domain"/>
    <property type="match status" value="1"/>
</dbReference>
<protein>
    <submittedName>
        <fullName evidence="5">Murein DD-endopeptidase MepM/ murein hydrolase activator NlpD</fullName>
    </submittedName>
</protein>
<dbReference type="Pfam" id="PF01551">
    <property type="entry name" value="Peptidase_M23"/>
    <property type="match status" value="1"/>
</dbReference>
<evidence type="ECO:0000259" key="4">
    <source>
        <dbReference type="PROSITE" id="PS51782"/>
    </source>
</evidence>
<keyword evidence="1" id="KW-0732">Signal</keyword>
<keyword evidence="2" id="KW-1133">Transmembrane helix</keyword>
<organism evidence="5 6">
    <name type="scientific">Keratinibaculum paraultunense</name>
    <dbReference type="NCBI Taxonomy" id="1278232"/>
    <lineage>
        <taxon>Bacteria</taxon>
        <taxon>Bacillati</taxon>
        <taxon>Bacillota</taxon>
        <taxon>Tissierellia</taxon>
        <taxon>Tissierellales</taxon>
        <taxon>Tepidimicrobiaceae</taxon>
        <taxon>Keratinibaculum</taxon>
    </lineage>
</organism>
<dbReference type="Gene3D" id="2.20.230.10">
    <property type="entry name" value="Resuscitation-promoting factor rpfb"/>
    <property type="match status" value="1"/>
</dbReference>
<keyword evidence="2" id="KW-0812">Transmembrane</keyword>
<feature type="domain" description="G5" evidence="3">
    <location>
        <begin position="266"/>
        <end position="346"/>
    </location>
</feature>
<evidence type="ECO:0000313" key="5">
    <source>
        <dbReference type="EMBL" id="TCS86948.1"/>
    </source>
</evidence>
<reference evidence="5 6" key="1">
    <citation type="submission" date="2019-03" db="EMBL/GenBank/DDBJ databases">
        <title>Genomic Encyclopedia of Type Strains, Phase IV (KMG-IV): sequencing the most valuable type-strain genomes for metagenomic binning, comparative biology and taxonomic classification.</title>
        <authorList>
            <person name="Goeker M."/>
        </authorList>
    </citation>
    <scope>NUCLEOTIDE SEQUENCE [LARGE SCALE GENOMIC DNA]</scope>
    <source>
        <strain evidence="5 6">DSM 26752</strain>
    </source>
</reference>
<dbReference type="SUPFAM" id="SSF51261">
    <property type="entry name" value="Duplicated hybrid motif"/>
    <property type="match status" value="1"/>
</dbReference>
<evidence type="ECO:0000256" key="1">
    <source>
        <dbReference type="ARBA" id="ARBA00022729"/>
    </source>
</evidence>
<dbReference type="PROSITE" id="PS51109">
    <property type="entry name" value="G5"/>
    <property type="match status" value="1"/>
</dbReference>
<dbReference type="InterPro" id="IPR018392">
    <property type="entry name" value="LysM"/>
</dbReference>
<proteinExistence type="predicted"/>
<dbReference type="Gene3D" id="2.70.70.10">
    <property type="entry name" value="Glucose Permease (Domain IIA)"/>
    <property type="match status" value="1"/>
</dbReference>
<dbReference type="Pfam" id="PF07501">
    <property type="entry name" value="G5"/>
    <property type="match status" value="1"/>
</dbReference>
<keyword evidence="2" id="KW-0472">Membrane</keyword>
<dbReference type="Proteomes" id="UP000294567">
    <property type="component" value="Unassembled WGS sequence"/>
</dbReference>
<dbReference type="PANTHER" id="PTHR21666:SF270">
    <property type="entry name" value="MUREIN HYDROLASE ACTIVATOR ENVC"/>
    <property type="match status" value="1"/>
</dbReference>
<name>A0A4R3KQ95_9FIRM</name>
<dbReference type="SMR" id="A0A4R3KQ95"/>
<evidence type="ECO:0000256" key="2">
    <source>
        <dbReference type="SAM" id="Phobius"/>
    </source>
</evidence>
<dbReference type="Pfam" id="PF01476">
    <property type="entry name" value="LysM"/>
    <property type="match status" value="1"/>
</dbReference>
<evidence type="ECO:0000259" key="3">
    <source>
        <dbReference type="PROSITE" id="PS51109"/>
    </source>
</evidence>
<dbReference type="AlphaFoldDB" id="A0A4R3KQ95"/>
<keyword evidence="5" id="KW-0378">Hydrolase</keyword>
<dbReference type="GO" id="GO:0004222">
    <property type="term" value="F:metalloendopeptidase activity"/>
    <property type="evidence" value="ECO:0007669"/>
    <property type="project" value="TreeGrafter"/>
</dbReference>